<sequence>MTAPQSPNLPPELALDQRPGLPEDLRFLLGDYPRLIWGDHPNFGPTTRFYLDRHAMFREAMTVMTRLTDEALDGAKPVGRWSNEFGRIAGFFLQQLHGHHQIEDMHYFPALLKLQPRLQRGFDILDRDHHAIHDALDRFQAGAVGALNALQAGPSDPKRPMAEVLEELRRMDRLMDRHLFDEEEIVIPIMLDAGEDSLGL</sequence>
<evidence type="ECO:0000313" key="2">
    <source>
        <dbReference type="EMBL" id="SFI27339.1"/>
    </source>
</evidence>
<dbReference type="STRING" id="1114924.SAMN05216258_105355"/>
<dbReference type="InterPro" id="IPR012312">
    <property type="entry name" value="Hemerythrin-like"/>
</dbReference>
<feature type="domain" description="Hemerythrin-like" evidence="1">
    <location>
        <begin position="51"/>
        <end position="189"/>
    </location>
</feature>
<keyword evidence="3" id="KW-1185">Reference proteome</keyword>
<evidence type="ECO:0000313" key="3">
    <source>
        <dbReference type="Proteomes" id="UP000199377"/>
    </source>
</evidence>
<dbReference type="Gene3D" id="1.20.120.520">
    <property type="entry name" value="nmb1532 protein domain like"/>
    <property type="match status" value="1"/>
</dbReference>
<dbReference type="Proteomes" id="UP000199377">
    <property type="component" value="Unassembled WGS sequence"/>
</dbReference>
<dbReference type="RefSeq" id="WP_092860171.1">
    <property type="nucleotide sequence ID" value="NZ_FOQH01000005.1"/>
</dbReference>
<reference evidence="2 3" key="1">
    <citation type="submission" date="2016-10" db="EMBL/GenBank/DDBJ databases">
        <authorList>
            <person name="de Groot N.N."/>
        </authorList>
    </citation>
    <scope>NUCLEOTIDE SEQUENCE [LARGE SCALE GENOMIC DNA]</scope>
    <source>
        <strain evidence="2 3">CGMCC 1.11030</strain>
    </source>
</reference>
<gene>
    <name evidence="2" type="ORF">SAMN05216258_105355</name>
</gene>
<proteinExistence type="predicted"/>
<protein>
    <submittedName>
        <fullName evidence="2">Hemerythrin HHE cation binding domain-containing protein</fullName>
    </submittedName>
</protein>
<dbReference type="CDD" id="cd12108">
    <property type="entry name" value="Hr-like"/>
    <property type="match status" value="1"/>
</dbReference>
<dbReference type="EMBL" id="FOQH01000005">
    <property type="protein sequence ID" value="SFI27339.1"/>
    <property type="molecule type" value="Genomic_DNA"/>
</dbReference>
<organism evidence="2 3">
    <name type="scientific">Albimonas pacifica</name>
    <dbReference type="NCBI Taxonomy" id="1114924"/>
    <lineage>
        <taxon>Bacteria</taxon>
        <taxon>Pseudomonadati</taxon>
        <taxon>Pseudomonadota</taxon>
        <taxon>Alphaproteobacteria</taxon>
        <taxon>Rhodobacterales</taxon>
        <taxon>Paracoccaceae</taxon>
        <taxon>Albimonas</taxon>
    </lineage>
</organism>
<dbReference type="Pfam" id="PF01814">
    <property type="entry name" value="Hemerythrin"/>
    <property type="match status" value="1"/>
</dbReference>
<name>A0A1I3GVG1_9RHOB</name>
<dbReference type="AlphaFoldDB" id="A0A1I3GVG1"/>
<evidence type="ECO:0000259" key="1">
    <source>
        <dbReference type="Pfam" id="PF01814"/>
    </source>
</evidence>
<accession>A0A1I3GVG1</accession>
<dbReference type="OrthoDB" id="6077989at2"/>